<dbReference type="Proteomes" id="UP000732380">
    <property type="component" value="Unassembled WGS sequence"/>
</dbReference>
<dbReference type="EMBL" id="SRQM01000062">
    <property type="protein sequence ID" value="KAG6120217.1"/>
    <property type="molecule type" value="Genomic_DNA"/>
</dbReference>
<keyword evidence="2" id="KW-1185">Reference proteome</keyword>
<reference evidence="1 2" key="1">
    <citation type="journal article" date="2020" name="bioRxiv">
        <title>Whole genome comparisons of ergot fungi reveals the divergence and evolution of species within the genus Claviceps are the result of varying mechanisms driving genome evolution and host range expansion.</title>
        <authorList>
            <person name="Wyka S.A."/>
            <person name="Mondo S.J."/>
            <person name="Liu M."/>
            <person name="Dettman J."/>
            <person name="Nalam V."/>
            <person name="Broders K.D."/>
        </authorList>
    </citation>
    <scope>NUCLEOTIDE SEQUENCE [LARGE SCALE GENOMIC DNA]</scope>
    <source>
        <strain evidence="1 2">LM576</strain>
    </source>
</reference>
<evidence type="ECO:0000313" key="2">
    <source>
        <dbReference type="Proteomes" id="UP000732380"/>
    </source>
</evidence>
<protein>
    <submittedName>
        <fullName evidence="1">Uncharacterized protein</fullName>
    </submittedName>
</protein>
<gene>
    <name evidence="1" type="ORF">E4U13_006838</name>
</gene>
<evidence type="ECO:0000313" key="1">
    <source>
        <dbReference type="EMBL" id="KAG6120217.1"/>
    </source>
</evidence>
<comment type="caution">
    <text evidence="1">The sequence shown here is derived from an EMBL/GenBank/DDBJ whole genome shotgun (WGS) entry which is preliminary data.</text>
</comment>
<dbReference type="AlphaFoldDB" id="A0A9P7U001"/>
<organism evidence="1 2">
    <name type="scientific">Claviceps humidiphila</name>
    <dbReference type="NCBI Taxonomy" id="1294629"/>
    <lineage>
        <taxon>Eukaryota</taxon>
        <taxon>Fungi</taxon>
        <taxon>Dikarya</taxon>
        <taxon>Ascomycota</taxon>
        <taxon>Pezizomycotina</taxon>
        <taxon>Sordariomycetes</taxon>
        <taxon>Hypocreomycetidae</taxon>
        <taxon>Hypocreales</taxon>
        <taxon>Clavicipitaceae</taxon>
        <taxon>Claviceps</taxon>
    </lineage>
</organism>
<name>A0A9P7U001_9HYPO</name>
<accession>A0A9P7U001</accession>
<sequence>MTIRYFDATQTRLDHHHRVWSFNFIRQASPASPRHHWFCTGGVIAVPVAADVLVSLFCQKSLDEVASEASAVTGVAFCFSLQGQIQRDAAVGHSGSRGGKA</sequence>
<proteinExistence type="predicted"/>